<name>A0A9P6Y640_RHIOR</name>
<dbReference type="EMBL" id="JAANIT010001577">
    <property type="protein sequence ID" value="KAG1539631.1"/>
    <property type="molecule type" value="Genomic_DNA"/>
</dbReference>
<evidence type="ECO:0000313" key="2">
    <source>
        <dbReference type="Proteomes" id="UP000717996"/>
    </source>
</evidence>
<organism evidence="1 2">
    <name type="scientific">Rhizopus oryzae</name>
    <name type="common">Mucormycosis agent</name>
    <name type="synonym">Rhizopus arrhizus var. delemar</name>
    <dbReference type="NCBI Taxonomy" id="64495"/>
    <lineage>
        <taxon>Eukaryota</taxon>
        <taxon>Fungi</taxon>
        <taxon>Fungi incertae sedis</taxon>
        <taxon>Mucoromycota</taxon>
        <taxon>Mucoromycotina</taxon>
        <taxon>Mucoromycetes</taxon>
        <taxon>Mucorales</taxon>
        <taxon>Mucorineae</taxon>
        <taxon>Rhizopodaceae</taxon>
        <taxon>Rhizopus</taxon>
    </lineage>
</organism>
<reference evidence="1" key="1">
    <citation type="journal article" date="2020" name="Microb. Genom.">
        <title>Genetic diversity of clinical and environmental Mucorales isolates obtained from an investigation of mucormycosis cases among solid organ transplant recipients.</title>
        <authorList>
            <person name="Nguyen M.H."/>
            <person name="Kaul D."/>
            <person name="Muto C."/>
            <person name="Cheng S.J."/>
            <person name="Richter R.A."/>
            <person name="Bruno V.M."/>
            <person name="Liu G."/>
            <person name="Beyhan S."/>
            <person name="Sundermann A.J."/>
            <person name="Mounaud S."/>
            <person name="Pasculle A.W."/>
            <person name="Nierman W.C."/>
            <person name="Driscoll E."/>
            <person name="Cumbie R."/>
            <person name="Clancy C.J."/>
            <person name="Dupont C.L."/>
        </authorList>
    </citation>
    <scope>NUCLEOTIDE SEQUENCE</scope>
    <source>
        <strain evidence="1">GL16</strain>
    </source>
</reference>
<evidence type="ECO:0000313" key="1">
    <source>
        <dbReference type="EMBL" id="KAG1539631.1"/>
    </source>
</evidence>
<sequence>MNKTSQQDITDPIAMGDEVFSMDLEAFLLQVYQEQGYESTLAFTKDFLLKWEDCNVGPENPLYEIDGINRTREEYAVYMADNISAMAREIGNEVNLDQTDNWEELDDQDFLTKLESLLQNQFSQYTGIIREIERLKDQKEALSDLFSSNVSAWAHYKFKKPAATPDSVALYMAAKQTVLRSIVPGYSLYRNLTMKVKQMDPWTRIEDDSSRGVGICDENSNQVVQVPSDASRFSDLSQQNDLSR</sequence>
<proteinExistence type="predicted"/>
<protein>
    <submittedName>
        <fullName evidence="1">Uncharacterized protein</fullName>
    </submittedName>
</protein>
<dbReference type="AlphaFoldDB" id="A0A9P6Y640"/>
<gene>
    <name evidence="1" type="ORF">G6F51_009016</name>
</gene>
<comment type="caution">
    <text evidence="1">The sequence shown here is derived from an EMBL/GenBank/DDBJ whole genome shotgun (WGS) entry which is preliminary data.</text>
</comment>
<accession>A0A9P6Y640</accession>
<dbReference type="Proteomes" id="UP000717996">
    <property type="component" value="Unassembled WGS sequence"/>
</dbReference>